<dbReference type="RefSeq" id="WP_137319394.1">
    <property type="nucleotide sequence ID" value="NZ_BAABGL010000012.1"/>
</dbReference>
<evidence type="ECO:0000313" key="5">
    <source>
        <dbReference type="EMBL" id="GAA4391503.1"/>
    </source>
</evidence>
<organism evidence="5 6">
    <name type="scientific">Brevibacterium pityocampae</name>
    <dbReference type="NCBI Taxonomy" id="506594"/>
    <lineage>
        <taxon>Bacteria</taxon>
        <taxon>Bacillati</taxon>
        <taxon>Actinomycetota</taxon>
        <taxon>Actinomycetes</taxon>
        <taxon>Micrococcales</taxon>
        <taxon>Brevibacteriaceae</taxon>
        <taxon>Brevibacterium</taxon>
    </lineage>
</organism>
<sequence length="159" mass="16609">MSLVRFIARPMLASAYIGNGIARVRNPHAAAKSVAPLLSLVKKQVDLPVEAETVARITGAAQVAAGSLLAIGRFPRLSSTVLVGTYLIDVVGQQLSSESASKDSLLAKTSLLGGALLASVDTAGKPGLAWRAQHAAEDLWRNVERTSAKALDTVSLPNR</sequence>
<reference evidence="6" key="1">
    <citation type="journal article" date="2019" name="Int. J. Syst. Evol. Microbiol.">
        <title>The Global Catalogue of Microorganisms (GCM) 10K type strain sequencing project: providing services to taxonomists for standard genome sequencing and annotation.</title>
        <authorList>
            <consortium name="The Broad Institute Genomics Platform"/>
            <consortium name="The Broad Institute Genome Sequencing Center for Infectious Disease"/>
            <person name="Wu L."/>
            <person name="Ma J."/>
        </authorList>
    </citation>
    <scope>NUCLEOTIDE SEQUENCE [LARGE SCALE GENOMIC DNA]</scope>
    <source>
        <strain evidence="6">JCM 17808</strain>
    </source>
</reference>
<keyword evidence="6" id="KW-1185">Reference proteome</keyword>
<evidence type="ECO:0000256" key="3">
    <source>
        <dbReference type="ARBA" id="ARBA00022989"/>
    </source>
</evidence>
<proteinExistence type="predicted"/>
<keyword evidence="4" id="KW-0472">Membrane</keyword>
<gene>
    <name evidence="5" type="ORF">GCM10023167_18930</name>
</gene>
<dbReference type="Proteomes" id="UP001500642">
    <property type="component" value="Unassembled WGS sequence"/>
</dbReference>
<keyword evidence="2" id="KW-0812">Transmembrane</keyword>
<accession>A0ABP8JIP7</accession>
<dbReference type="Pfam" id="PF07681">
    <property type="entry name" value="DoxX"/>
    <property type="match status" value="1"/>
</dbReference>
<keyword evidence="3" id="KW-1133">Transmembrane helix</keyword>
<evidence type="ECO:0000256" key="1">
    <source>
        <dbReference type="ARBA" id="ARBA00004141"/>
    </source>
</evidence>
<evidence type="ECO:0000256" key="4">
    <source>
        <dbReference type="ARBA" id="ARBA00023136"/>
    </source>
</evidence>
<evidence type="ECO:0000256" key="2">
    <source>
        <dbReference type="ARBA" id="ARBA00022692"/>
    </source>
</evidence>
<comment type="subcellular location">
    <subcellularLocation>
        <location evidence="1">Membrane</location>
        <topology evidence="1">Multi-pass membrane protein</topology>
    </subcellularLocation>
</comment>
<protein>
    <recommendedName>
        <fullName evidence="7">DoxX family protein</fullName>
    </recommendedName>
</protein>
<comment type="caution">
    <text evidence="5">The sequence shown here is derived from an EMBL/GenBank/DDBJ whole genome shotgun (WGS) entry which is preliminary data.</text>
</comment>
<evidence type="ECO:0000313" key="6">
    <source>
        <dbReference type="Proteomes" id="UP001500642"/>
    </source>
</evidence>
<name>A0ABP8JIP7_9MICO</name>
<dbReference type="InterPro" id="IPR032808">
    <property type="entry name" value="DoxX"/>
</dbReference>
<evidence type="ECO:0008006" key="7">
    <source>
        <dbReference type="Google" id="ProtNLM"/>
    </source>
</evidence>
<dbReference type="EMBL" id="BAABGL010000012">
    <property type="protein sequence ID" value="GAA4391503.1"/>
    <property type="molecule type" value="Genomic_DNA"/>
</dbReference>